<proteinExistence type="predicted"/>
<feature type="compositionally biased region" description="Basic and acidic residues" evidence="1">
    <location>
        <begin position="93"/>
        <end position="113"/>
    </location>
</feature>
<feature type="compositionally biased region" description="Basic and acidic residues" evidence="1">
    <location>
        <begin position="179"/>
        <end position="188"/>
    </location>
</feature>
<dbReference type="EMBL" id="CAFBIZ010000128">
    <property type="protein sequence ID" value="CAB4850571.1"/>
    <property type="molecule type" value="Genomic_DNA"/>
</dbReference>
<reference evidence="2" key="1">
    <citation type="submission" date="2020-05" db="EMBL/GenBank/DDBJ databases">
        <authorList>
            <person name="Chiriac C."/>
            <person name="Salcher M."/>
            <person name="Ghai R."/>
            <person name="Kavagutti S V."/>
        </authorList>
    </citation>
    <scope>NUCLEOTIDE SEQUENCE</scope>
</reference>
<feature type="region of interest" description="Disordered" evidence="1">
    <location>
        <begin position="1"/>
        <end position="33"/>
    </location>
</feature>
<feature type="region of interest" description="Disordered" evidence="1">
    <location>
        <begin position="93"/>
        <end position="125"/>
    </location>
</feature>
<feature type="compositionally biased region" description="Polar residues" evidence="1">
    <location>
        <begin position="223"/>
        <end position="232"/>
    </location>
</feature>
<evidence type="ECO:0000256" key="1">
    <source>
        <dbReference type="SAM" id="MobiDB-lite"/>
    </source>
</evidence>
<organism evidence="2">
    <name type="scientific">freshwater metagenome</name>
    <dbReference type="NCBI Taxonomy" id="449393"/>
    <lineage>
        <taxon>unclassified sequences</taxon>
        <taxon>metagenomes</taxon>
        <taxon>ecological metagenomes</taxon>
    </lineage>
</organism>
<protein>
    <submittedName>
        <fullName evidence="2">Unannotated protein</fullName>
    </submittedName>
</protein>
<feature type="region of interest" description="Disordered" evidence="1">
    <location>
        <begin position="179"/>
        <end position="252"/>
    </location>
</feature>
<evidence type="ECO:0000313" key="2">
    <source>
        <dbReference type="EMBL" id="CAB4850571.1"/>
    </source>
</evidence>
<name>A0A6J7C0E5_9ZZZZ</name>
<accession>A0A6J7C0E5</accession>
<sequence length="252" mass="27391">MEAQEFPRPTQRSREVDGPEDVHPRCRGERHHEDLEIIAQPLTLRAVVQEARGSRLEQPAHIGADRVVEALGAKSALDPVGPDDEVVSDMVRASHDSCDGHRDLGRDTRRDSRQLGPGQRGHFLNEDLEDAATGEPHRERIVVADAVGLVLGITGLQHLGADPIQRTFDTAAADRPDGLARLGDEHRGTSGARRRSPRPHDGCHGNRLTALEGGHQRGKDLTHLTTPRSSGPTEGYCPVTGRSRARAPIMAP</sequence>
<gene>
    <name evidence="2" type="ORF">UFOPK3268_01028</name>
</gene>
<dbReference type="AlphaFoldDB" id="A0A6J7C0E5"/>
<feature type="compositionally biased region" description="Basic and acidic residues" evidence="1">
    <location>
        <begin position="12"/>
        <end position="33"/>
    </location>
</feature>